<dbReference type="SMART" id="SM00474">
    <property type="entry name" value="35EXOc"/>
    <property type="match status" value="1"/>
</dbReference>
<evidence type="ECO:0000256" key="16">
    <source>
        <dbReference type="RuleBase" id="RU004460"/>
    </source>
</evidence>
<dbReference type="NCBIfam" id="NF004397">
    <property type="entry name" value="PRK05755.1"/>
    <property type="match status" value="1"/>
</dbReference>
<keyword evidence="7" id="KW-0540">Nuclease</keyword>
<feature type="region of interest" description="Disordered" evidence="17">
    <location>
        <begin position="296"/>
        <end position="327"/>
    </location>
</feature>
<dbReference type="Proteomes" id="UP000011705">
    <property type="component" value="Chromosome"/>
</dbReference>
<dbReference type="InterPro" id="IPR002562">
    <property type="entry name" value="3'-5'_exonuclease_dom"/>
</dbReference>
<dbReference type="RefSeq" id="WP_002683040.1">
    <property type="nucleotide sequence ID" value="NZ_CM001795.1"/>
</dbReference>
<dbReference type="Gene3D" id="1.10.150.20">
    <property type="entry name" value="5' to 3' exonuclease, C-terminal subdomain"/>
    <property type="match status" value="2"/>
</dbReference>
<dbReference type="FunFam" id="1.10.150.20:FF:000002">
    <property type="entry name" value="DNA polymerase I"/>
    <property type="match status" value="1"/>
</dbReference>
<evidence type="ECO:0000256" key="6">
    <source>
        <dbReference type="ARBA" id="ARBA00022705"/>
    </source>
</evidence>
<dbReference type="Pfam" id="PF01612">
    <property type="entry name" value="DNA_pol_A_exo1"/>
    <property type="match status" value="1"/>
</dbReference>
<evidence type="ECO:0000256" key="12">
    <source>
        <dbReference type="ARBA" id="ARBA00023125"/>
    </source>
</evidence>
<dbReference type="InterPro" id="IPR043502">
    <property type="entry name" value="DNA/RNA_pol_sf"/>
</dbReference>
<dbReference type="Gene3D" id="1.20.1060.10">
    <property type="entry name" value="Taq DNA Polymerase, Chain T, domain 4"/>
    <property type="match status" value="1"/>
</dbReference>
<dbReference type="SUPFAM" id="SSF88723">
    <property type="entry name" value="PIN domain-like"/>
    <property type="match status" value="1"/>
</dbReference>
<dbReference type="CDD" id="cd06139">
    <property type="entry name" value="DNA_polA_I_Ecoli_like_exo"/>
    <property type="match status" value="1"/>
</dbReference>
<feature type="domain" description="DNA-directed DNA polymerase family A palm" evidence="20">
    <location>
        <begin position="702"/>
        <end position="908"/>
    </location>
</feature>
<comment type="catalytic activity">
    <reaction evidence="14 16">
        <text>DNA(n) + a 2'-deoxyribonucleoside 5'-triphosphate = DNA(n+1) + diphosphate</text>
        <dbReference type="Rhea" id="RHEA:22508"/>
        <dbReference type="Rhea" id="RHEA-COMP:17339"/>
        <dbReference type="Rhea" id="RHEA-COMP:17340"/>
        <dbReference type="ChEBI" id="CHEBI:33019"/>
        <dbReference type="ChEBI" id="CHEBI:61560"/>
        <dbReference type="ChEBI" id="CHEBI:173112"/>
        <dbReference type="EC" id="2.7.7.7"/>
    </reaction>
</comment>
<dbReference type="SUPFAM" id="SSF47807">
    <property type="entry name" value="5' to 3' exonuclease, C-terminal subdomain"/>
    <property type="match status" value="1"/>
</dbReference>
<dbReference type="Gene3D" id="3.30.420.10">
    <property type="entry name" value="Ribonuclease H-like superfamily/Ribonuclease H"/>
    <property type="match status" value="1"/>
</dbReference>
<dbReference type="SUPFAM" id="SSF53098">
    <property type="entry name" value="Ribonuclease H-like"/>
    <property type="match status" value="1"/>
</dbReference>
<evidence type="ECO:0000256" key="5">
    <source>
        <dbReference type="ARBA" id="ARBA00022695"/>
    </source>
</evidence>
<evidence type="ECO:0000256" key="2">
    <source>
        <dbReference type="ARBA" id="ARBA00012417"/>
    </source>
</evidence>
<dbReference type="Pfam" id="PF01367">
    <property type="entry name" value="5_3_exonuc"/>
    <property type="match status" value="1"/>
</dbReference>
<dbReference type="InterPro" id="IPR020045">
    <property type="entry name" value="DNA_polI_H3TH"/>
</dbReference>
<keyword evidence="12 16" id="KW-0238">DNA-binding</keyword>
<dbReference type="GO" id="GO:0006302">
    <property type="term" value="P:double-strand break repair"/>
    <property type="evidence" value="ECO:0007669"/>
    <property type="project" value="TreeGrafter"/>
</dbReference>
<dbReference type="InterPro" id="IPR036397">
    <property type="entry name" value="RNaseH_sf"/>
</dbReference>
<evidence type="ECO:0000256" key="17">
    <source>
        <dbReference type="SAM" id="MobiDB-lite"/>
    </source>
</evidence>
<evidence type="ECO:0000259" key="18">
    <source>
        <dbReference type="SMART" id="SM00474"/>
    </source>
</evidence>
<keyword evidence="10 16" id="KW-0269">Exonuclease</keyword>
<dbReference type="InterPro" id="IPR002298">
    <property type="entry name" value="DNA_polymerase_A"/>
</dbReference>
<evidence type="ECO:0000256" key="9">
    <source>
        <dbReference type="ARBA" id="ARBA00022801"/>
    </source>
</evidence>
<reference evidence="21" key="1">
    <citation type="submission" date="2012-01" db="EMBL/GenBank/DDBJ databases">
        <title>The Genome Sequence of Treponema denticola H-22.</title>
        <authorList>
            <consortium name="The Broad Institute Genome Sequencing Platform"/>
            <person name="Earl A."/>
            <person name="Ward D."/>
            <person name="Feldgarden M."/>
            <person name="Gevers D."/>
            <person name="Blanton J.M."/>
            <person name="Fenno C.J."/>
            <person name="Baranova O.V."/>
            <person name="Mathney J."/>
            <person name="Dewhirst F.E."/>
            <person name="Izard J."/>
            <person name="Young S.K."/>
            <person name="Zeng Q."/>
            <person name="Gargeya S."/>
            <person name="Fitzgerald M."/>
            <person name="Haas B."/>
            <person name="Abouelleil A."/>
            <person name="Alvarado L."/>
            <person name="Arachchi H.M."/>
            <person name="Berlin A."/>
            <person name="Chapman S.B."/>
            <person name="Gearin G."/>
            <person name="Goldberg J."/>
            <person name="Griggs A."/>
            <person name="Gujja S."/>
            <person name="Hansen M."/>
            <person name="Heiman D."/>
            <person name="Howarth C."/>
            <person name="Larimer J."/>
            <person name="Lui A."/>
            <person name="MacDonald P.J.P."/>
            <person name="McCowen C."/>
            <person name="Montmayeur A."/>
            <person name="Murphy C."/>
            <person name="Neiman D."/>
            <person name="Pearson M."/>
            <person name="Priest M."/>
            <person name="Roberts A."/>
            <person name="Saif S."/>
            <person name="Shea T."/>
            <person name="Sisk P."/>
            <person name="Stolte C."/>
            <person name="Sykes S."/>
            <person name="Wortman J."/>
            <person name="Nusbaum C."/>
            <person name="Birren B."/>
        </authorList>
    </citation>
    <scope>NUCLEOTIDE SEQUENCE [LARGE SCALE GENOMIC DNA]</scope>
    <source>
        <strain evidence="21">H-22</strain>
    </source>
</reference>
<dbReference type="PROSITE" id="PS00447">
    <property type="entry name" value="DNA_POLYMERASE_A"/>
    <property type="match status" value="1"/>
</dbReference>
<evidence type="ECO:0000256" key="8">
    <source>
        <dbReference type="ARBA" id="ARBA00022763"/>
    </source>
</evidence>
<comment type="similarity">
    <text evidence="1 16">Belongs to the DNA polymerase type-A family.</text>
</comment>
<feature type="compositionally biased region" description="Basic and acidic residues" evidence="17">
    <location>
        <begin position="296"/>
        <end position="310"/>
    </location>
</feature>
<evidence type="ECO:0000256" key="10">
    <source>
        <dbReference type="ARBA" id="ARBA00022839"/>
    </source>
</evidence>
<dbReference type="InterPro" id="IPR012337">
    <property type="entry name" value="RNaseH-like_sf"/>
</dbReference>
<evidence type="ECO:0000256" key="15">
    <source>
        <dbReference type="NCBIfam" id="TIGR00593"/>
    </source>
</evidence>
<dbReference type="PANTHER" id="PTHR10133:SF27">
    <property type="entry name" value="DNA POLYMERASE NU"/>
    <property type="match status" value="1"/>
</dbReference>
<dbReference type="Gene3D" id="3.30.70.370">
    <property type="match status" value="1"/>
</dbReference>
<evidence type="ECO:0000256" key="13">
    <source>
        <dbReference type="ARBA" id="ARBA00023204"/>
    </source>
</evidence>
<accession>A0A0E2E8Q2</accession>
<dbReference type="NCBIfam" id="TIGR00593">
    <property type="entry name" value="pola"/>
    <property type="match status" value="1"/>
</dbReference>
<dbReference type="Gene3D" id="3.40.50.1010">
    <property type="entry name" value="5'-nuclease"/>
    <property type="match status" value="1"/>
</dbReference>
<dbReference type="InterPro" id="IPR002421">
    <property type="entry name" value="5-3_exonuclease"/>
</dbReference>
<dbReference type="CDD" id="cd08637">
    <property type="entry name" value="DNA_pol_A_pol_I_C"/>
    <property type="match status" value="1"/>
</dbReference>
<comment type="function">
    <text evidence="16">In addition to polymerase activity, this DNA polymerase exhibits 3'-5' and 5'-3' exonuclease activity.</text>
</comment>
<sequence length="944" mass="105499">MKDTIYVLDAYGLIYRSYFAFISRPLTNSKGENISAIFGFFKSLHSIFTEYNPKLFVTALDSLTPTFRHEMYKEYKATRDKTPDDLHAQIDKIEEILKTFKLPAVRCNGFEADDVIASIAALAEKEGRECVVISGDKDLMQLVSKTTTMLKPGKIKAWEGFGAENVKEEWGVYPAGMLDLLSLIGDSADNVPGIKGVGPKTAVKLLEEYKTLDGIYANTGNLKGALKTKIEEGKESAYFSKELIRLRFDVPVEKDLNAYSTSQMDYEAAARLFISEELPNIAKLYSEKIIAEKALSKHEKNETSSKENLKQEAGLFENSEQKTSPEMLPQELGTGEEISLPQNKGDYKLVDEAEELFKIVDEALKQGLASYDCETTSEDPLNAEVCGFSLALKEGEAYYFPLKAPSPELGEEAPKLIAFKDAQRAVTKLFDSKMTLIMHNGKFDIQAALSSKLASGISANLFDTMIAAWLLDPARSSYGMDKLAESILGVKTIRFKDLVKQGQNFSDIPLKEACPYAAEDADITFRFYKKFLPLLKKNNLEKLFFDLEMPITKLLTEMEIKGIFLKGEELTAYSKELGKELEDCEKDIYRLVGHEFNIASPKQLQEVLFEERKLTPGKKTKTGYSTDTSVLENLASEDPVPAKILDYRALAKLKSTYTDTLPKMTDKNGRIHTSFIQTGTATGRLSSRDPNLQNIPIRGNEGRKIREAFQAEKGRVLISADYSQIELVILAHLSKDQNLVEAFNKGIDVHAKTASLIFAVDIKDVSQDMRRIAKTINFGVMYGMSAFRLASSLRIPRKRADEFIKAYFATYSGVSGFMAQVCQEAEQRGYVETLMGRRRYLPAINSKNKVEKAGAERIAVNTPIQGTAADIVKLAMLEVDKALKKQKLDASILLQVHDELIIEAAESEREKVMSLVKEKMEGVIKLSVPLRVSIESGMSWGEFH</sequence>
<dbReference type="InterPro" id="IPR029060">
    <property type="entry name" value="PIN-like_dom_sf"/>
</dbReference>
<keyword evidence="6 16" id="KW-0235">DNA replication</keyword>
<dbReference type="InterPro" id="IPR018320">
    <property type="entry name" value="DNA_polymerase_1"/>
</dbReference>
<evidence type="ECO:0000259" key="20">
    <source>
        <dbReference type="SMART" id="SM00482"/>
    </source>
</evidence>
<keyword evidence="8 16" id="KW-0227">DNA damage</keyword>
<dbReference type="InterPro" id="IPR036279">
    <property type="entry name" value="5-3_exonuclease_C_sf"/>
</dbReference>
<dbReference type="PRINTS" id="PR00868">
    <property type="entry name" value="DNAPOLI"/>
</dbReference>
<dbReference type="GO" id="GO:0003677">
    <property type="term" value="F:DNA binding"/>
    <property type="evidence" value="ECO:0007669"/>
    <property type="project" value="UniProtKB-UniRule"/>
</dbReference>
<dbReference type="SUPFAM" id="SSF56672">
    <property type="entry name" value="DNA/RNA polymerases"/>
    <property type="match status" value="1"/>
</dbReference>
<dbReference type="GO" id="GO:0006261">
    <property type="term" value="P:DNA-templated DNA replication"/>
    <property type="evidence" value="ECO:0007669"/>
    <property type="project" value="UniProtKB-UniRule"/>
</dbReference>
<dbReference type="InterPro" id="IPR008918">
    <property type="entry name" value="HhH2"/>
</dbReference>
<dbReference type="Pfam" id="PF00476">
    <property type="entry name" value="DNA_pol_A"/>
    <property type="match status" value="1"/>
</dbReference>
<dbReference type="PANTHER" id="PTHR10133">
    <property type="entry name" value="DNA POLYMERASE I"/>
    <property type="match status" value="1"/>
</dbReference>
<dbReference type="CDD" id="cd09859">
    <property type="entry name" value="PIN_53EXO"/>
    <property type="match status" value="1"/>
</dbReference>
<keyword evidence="9 16" id="KW-0378">Hydrolase</keyword>
<evidence type="ECO:0000256" key="1">
    <source>
        <dbReference type="ARBA" id="ARBA00007705"/>
    </source>
</evidence>
<keyword evidence="5 16" id="KW-0548">Nucleotidyltransferase</keyword>
<gene>
    <name evidence="16" type="primary">polA</name>
    <name evidence="21" type="ORF">HMPREF9726_00412</name>
</gene>
<dbReference type="Pfam" id="PF02739">
    <property type="entry name" value="5_3_exonuc_N"/>
    <property type="match status" value="1"/>
</dbReference>
<evidence type="ECO:0000313" key="21">
    <source>
        <dbReference type="EMBL" id="EMB36220.1"/>
    </source>
</evidence>
<comment type="caution">
    <text evidence="21">The sequence shown here is derived from an EMBL/GenBank/DDBJ whole genome shotgun (WGS) entry which is preliminary data.</text>
</comment>
<dbReference type="HOGENOM" id="CLU_004675_0_0_12"/>
<dbReference type="FunFam" id="1.10.150.20:FF:000003">
    <property type="entry name" value="DNA polymerase I"/>
    <property type="match status" value="1"/>
</dbReference>
<dbReference type="SMART" id="SM00475">
    <property type="entry name" value="53EXOc"/>
    <property type="match status" value="1"/>
</dbReference>
<keyword evidence="11 16" id="KW-0239">DNA-directed DNA polymerase</keyword>
<dbReference type="PATRIC" id="fig|999432.5.peg.426"/>
<evidence type="ECO:0000256" key="11">
    <source>
        <dbReference type="ARBA" id="ARBA00022932"/>
    </source>
</evidence>
<dbReference type="EMBL" id="AGDV01000001">
    <property type="protein sequence ID" value="EMB36220.1"/>
    <property type="molecule type" value="Genomic_DNA"/>
</dbReference>
<evidence type="ECO:0000259" key="19">
    <source>
        <dbReference type="SMART" id="SM00475"/>
    </source>
</evidence>
<dbReference type="SMART" id="SM00279">
    <property type="entry name" value="HhH2"/>
    <property type="match status" value="1"/>
</dbReference>
<dbReference type="CDD" id="cd09898">
    <property type="entry name" value="H3TH_53EXO"/>
    <property type="match status" value="1"/>
</dbReference>
<dbReference type="InterPro" id="IPR001098">
    <property type="entry name" value="DNA-dir_DNA_pol_A_palm_dom"/>
</dbReference>
<evidence type="ECO:0000256" key="4">
    <source>
        <dbReference type="ARBA" id="ARBA00022679"/>
    </source>
</evidence>
<dbReference type="AlphaFoldDB" id="A0A0E2E8Q2"/>
<dbReference type="EC" id="2.7.7.7" evidence="2 15"/>
<dbReference type="SMART" id="SM00482">
    <property type="entry name" value="POLAc"/>
    <property type="match status" value="1"/>
</dbReference>
<keyword evidence="13 16" id="KW-0234">DNA repair</keyword>
<evidence type="ECO:0000256" key="3">
    <source>
        <dbReference type="ARBA" id="ARBA00020311"/>
    </source>
</evidence>
<name>A0A0E2E8Q2_TREDN</name>
<evidence type="ECO:0000256" key="7">
    <source>
        <dbReference type="ARBA" id="ARBA00022722"/>
    </source>
</evidence>
<dbReference type="FunFam" id="1.20.1060.10:FF:000001">
    <property type="entry name" value="DNA polymerase I"/>
    <property type="match status" value="1"/>
</dbReference>
<dbReference type="GO" id="GO:0008408">
    <property type="term" value="F:3'-5' exonuclease activity"/>
    <property type="evidence" value="ECO:0007669"/>
    <property type="project" value="UniProtKB-UniRule"/>
</dbReference>
<keyword evidence="4 16" id="KW-0808">Transferase</keyword>
<organism evidence="21">
    <name type="scientific">Treponema denticola H-22</name>
    <dbReference type="NCBI Taxonomy" id="999432"/>
    <lineage>
        <taxon>Bacteria</taxon>
        <taxon>Pseudomonadati</taxon>
        <taxon>Spirochaetota</taxon>
        <taxon>Spirochaetia</taxon>
        <taxon>Spirochaetales</taxon>
        <taxon>Treponemataceae</taxon>
        <taxon>Treponema</taxon>
    </lineage>
</organism>
<dbReference type="GO" id="GO:0008409">
    <property type="term" value="F:5'-3' exonuclease activity"/>
    <property type="evidence" value="ECO:0007669"/>
    <property type="project" value="UniProtKB-UniRule"/>
</dbReference>
<proteinExistence type="inferred from homology"/>
<dbReference type="InterPro" id="IPR020046">
    <property type="entry name" value="5-3_exonucl_a-hlix_arch_N"/>
</dbReference>
<feature type="domain" description="3'-5' exonuclease" evidence="18">
    <location>
        <begin position="347"/>
        <end position="536"/>
    </location>
</feature>
<feature type="domain" description="5'-3' exonuclease" evidence="19">
    <location>
        <begin position="1"/>
        <end position="262"/>
    </location>
</feature>
<dbReference type="GO" id="GO:0003887">
    <property type="term" value="F:DNA-directed DNA polymerase activity"/>
    <property type="evidence" value="ECO:0007669"/>
    <property type="project" value="UniProtKB-UniRule"/>
</dbReference>
<dbReference type="InterPro" id="IPR019760">
    <property type="entry name" value="DNA-dir_DNA_pol_A_CS"/>
</dbReference>
<protein>
    <recommendedName>
        <fullName evidence="3 15">DNA polymerase I</fullName>
        <ecNumber evidence="2 15">2.7.7.7</ecNumber>
    </recommendedName>
</protein>
<evidence type="ECO:0000256" key="14">
    <source>
        <dbReference type="ARBA" id="ARBA00049244"/>
    </source>
</evidence>